<accession>A0A5D8ZD43</accession>
<comment type="caution">
    <text evidence="2">The sequence shown here is derived from an EMBL/GenBank/DDBJ whole genome shotgun (WGS) entry which is preliminary data.</text>
</comment>
<gene>
    <name evidence="2" type="ORF">FW784_04755</name>
</gene>
<organism evidence="2 3">
    <name type="scientific">Cognatilysobacter lacus</name>
    <dbReference type="NCBI Taxonomy" id="1643323"/>
    <lineage>
        <taxon>Bacteria</taxon>
        <taxon>Pseudomonadati</taxon>
        <taxon>Pseudomonadota</taxon>
        <taxon>Gammaproteobacteria</taxon>
        <taxon>Lysobacterales</taxon>
        <taxon>Lysobacteraceae</taxon>
        <taxon>Cognatilysobacter</taxon>
    </lineage>
</organism>
<evidence type="ECO:0008006" key="4">
    <source>
        <dbReference type="Google" id="ProtNLM"/>
    </source>
</evidence>
<name>A0A5D8ZD43_9GAMM</name>
<evidence type="ECO:0000256" key="1">
    <source>
        <dbReference type="SAM" id="MobiDB-lite"/>
    </source>
</evidence>
<evidence type="ECO:0000313" key="3">
    <source>
        <dbReference type="Proteomes" id="UP000323164"/>
    </source>
</evidence>
<dbReference type="Proteomes" id="UP000323164">
    <property type="component" value="Unassembled WGS sequence"/>
</dbReference>
<reference evidence="2 3" key="1">
    <citation type="submission" date="2019-08" db="EMBL/GenBank/DDBJ databases">
        <title>Draft genome sequence of Lysobacter sp. UKS-15.</title>
        <authorList>
            <person name="Im W.-T."/>
        </authorList>
    </citation>
    <scope>NUCLEOTIDE SEQUENCE [LARGE SCALE GENOMIC DNA]</scope>
    <source>
        <strain evidence="2 3">UKS-15</strain>
    </source>
</reference>
<dbReference type="AlphaFoldDB" id="A0A5D8ZD43"/>
<proteinExistence type="predicted"/>
<dbReference type="EMBL" id="VTRV01000034">
    <property type="protein sequence ID" value="TZF90574.1"/>
    <property type="molecule type" value="Genomic_DNA"/>
</dbReference>
<sequence>MSQLSNVVRATLLTVAITATSSGCGWFHKGSKLYAGPVESRALEVPPDLDTSTASGATSASSVTSSAAQQSASQSSSLGFTVAGSRDEVFAKLGTALAAVPGASIANRAPLIGAYDVNYAGSNFLVRVAAGTGGNSYVAAVDPRGLPATGDAAKRLVAALKAALAP</sequence>
<dbReference type="RefSeq" id="WP_149352215.1">
    <property type="nucleotide sequence ID" value="NZ_VTRV01000034.1"/>
</dbReference>
<protein>
    <recommendedName>
        <fullName evidence="4">Beta-barrel assembly machine subunit BamC</fullName>
    </recommendedName>
</protein>
<feature type="compositionally biased region" description="Low complexity" evidence="1">
    <location>
        <begin position="51"/>
        <end position="74"/>
    </location>
</feature>
<feature type="region of interest" description="Disordered" evidence="1">
    <location>
        <begin position="45"/>
        <end position="74"/>
    </location>
</feature>
<keyword evidence="3" id="KW-1185">Reference proteome</keyword>
<dbReference type="OrthoDB" id="5966071at2"/>
<evidence type="ECO:0000313" key="2">
    <source>
        <dbReference type="EMBL" id="TZF90574.1"/>
    </source>
</evidence>